<reference evidence="3" key="1">
    <citation type="journal article" date="2019" name="Int. J. Syst. Evol. Microbiol.">
        <title>The Global Catalogue of Microorganisms (GCM) 10K type strain sequencing project: providing services to taxonomists for standard genome sequencing and annotation.</title>
        <authorList>
            <consortium name="The Broad Institute Genomics Platform"/>
            <consortium name="The Broad Institute Genome Sequencing Center for Infectious Disease"/>
            <person name="Wu L."/>
            <person name="Ma J."/>
        </authorList>
    </citation>
    <scope>NUCLEOTIDE SEQUENCE [LARGE SCALE GENOMIC DNA]</scope>
    <source>
        <strain evidence="3">CGMCC 1.15643</strain>
    </source>
</reference>
<keyword evidence="1" id="KW-1133">Transmembrane helix</keyword>
<dbReference type="RefSeq" id="WP_260349409.1">
    <property type="nucleotide sequence ID" value="NZ_JAOAOS010000015.1"/>
</dbReference>
<keyword evidence="1" id="KW-0812">Transmembrane</keyword>
<protein>
    <submittedName>
        <fullName evidence="2">Uncharacterized protein</fullName>
    </submittedName>
</protein>
<evidence type="ECO:0000313" key="3">
    <source>
        <dbReference type="Proteomes" id="UP001595976"/>
    </source>
</evidence>
<evidence type="ECO:0000256" key="1">
    <source>
        <dbReference type="SAM" id="Phobius"/>
    </source>
</evidence>
<feature type="transmembrane region" description="Helical" evidence="1">
    <location>
        <begin position="12"/>
        <end position="32"/>
    </location>
</feature>
<keyword evidence="3" id="KW-1185">Reference proteome</keyword>
<accession>A0ABW0EXN5</accession>
<organism evidence="2 3">
    <name type="scientific">Bosea minatitlanensis</name>
    <dbReference type="NCBI Taxonomy" id="128782"/>
    <lineage>
        <taxon>Bacteria</taxon>
        <taxon>Pseudomonadati</taxon>
        <taxon>Pseudomonadota</taxon>
        <taxon>Alphaproteobacteria</taxon>
        <taxon>Hyphomicrobiales</taxon>
        <taxon>Boseaceae</taxon>
        <taxon>Bosea</taxon>
    </lineage>
</organism>
<keyword evidence="1" id="KW-0472">Membrane</keyword>
<comment type="caution">
    <text evidence="2">The sequence shown here is derived from an EMBL/GenBank/DDBJ whole genome shotgun (WGS) entry which is preliminary data.</text>
</comment>
<evidence type="ECO:0000313" key="2">
    <source>
        <dbReference type="EMBL" id="MFC5291446.1"/>
    </source>
</evidence>
<dbReference type="Proteomes" id="UP001595976">
    <property type="component" value="Unassembled WGS sequence"/>
</dbReference>
<gene>
    <name evidence="2" type="ORF">ACFPK2_00400</name>
</gene>
<sequence>MPQPQITLGNKLSMATQGFSLLALLTAIILAWGKMDTRMTVAEGKIERQENQLSQLTAQRGVDAAALATLAGKIDVQNVTLSGLTTAVNKWDDKVERLRGPGSLP</sequence>
<proteinExistence type="predicted"/>
<dbReference type="EMBL" id="JBHSLI010000001">
    <property type="protein sequence ID" value="MFC5291446.1"/>
    <property type="molecule type" value="Genomic_DNA"/>
</dbReference>
<name>A0ABW0EXN5_9HYPH</name>